<sequence length="138" mass="15814">MRSFAPVDPKRSLLMGRIRQRGTSAELIVGSALRELGASYRLNVRSLPGSPDFANRRRKWAVFVHGCFWHHHTGCRRATIPKTNEAFWREKFVSNRSRDARAIKVLRKAGFRVAIVWECLTSDPSRLRAKLSNILEPS</sequence>
<dbReference type="InterPro" id="IPR011335">
    <property type="entry name" value="Restrct_endonuc-II-like"/>
</dbReference>
<evidence type="ECO:0000313" key="8">
    <source>
        <dbReference type="Proteomes" id="UP000309061"/>
    </source>
</evidence>
<comment type="function">
    <text evidence="6">May nick specific sequences that contain T:G mispairs resulting from m5C-deamination.</text>
</comment>
<dbReference type="EMBL" id="CP046052">
    <property type="protein sequence ID" value="QGM45198.1"/>
    <property type="molecule type" value="Genomic_DNA"/>
</dbReference>
<dbReference type="InterPro" id="IPR004603">
    <property type="entry name" value="DNA_mismatch_endonuc_vsr"/>
</dbReference>
<evidence type="ECO:0000313" key="7">
    <source>
        <dbReference type="EMBL" id="QGM45198.1"/>
    </source>
</evidence>
<keyword evidence="5 6" id="KW-0234">DNA repair</keyword>
<keyword evidence="2 6" id="KW-0255">Endonuclease</keyword>
<evidence type="ECO:0000256" key="4">
    <source>
        <dbReference type="ARBA" id="ARBA00022801"/>
    </source>
</evidence>
<dbReference type="GO" id="GO:0006298">
    <property type="term" value="P:mismatch repair"/>
    <property type="evidence" value="ECO:0007669"/>
    <property type="project" value="UniProtKB-UniRule"/>
</dbReference>
<gene>
    <name evidence="7" type="primary">vsr</name>
    <name evidence="7" type="ORF">H2LOC_005540</name>
</gene>
<evidence type="ECO:0000256" key="6">
    <source>
        <dbReference type="PIRNR" id="PIRNR018267"/>
    </source>
</evidence>
<organism evidence="7 8">
    <name type="scientific">Methylocystis heyeri</name>
    <dbReference type="NCBI Taxonomy" id="391905"/>
    <lineage>
        <taxon>Bacteria</taxon>
        <taxon>Pseudomonadati</taxon>
        <taxon>Pseudomonadota</taxon>
        <taxon>Alphaproteobacteria</taxon>
        <taxon>Hyphomicrobiales</taxon>
        <taxon>Methylocystaceae</taxon>
        <taxon>Methylocystis</taxon>
    </lineage>
</organism>
<dbReference type="NCBIfam" id="TIGR00632">
    <property type="entry name" value="vsr"/>
    <property type="match status" value="1"/>
</dbReference>
<dbReference type="PIRSF" id="PIRSF018267">
    <property type="entry name" value="VSR_endonuc"/>
    <property type="match status" value="1"/>
</dbReference>
<dbReference type="RefSeq" id="WP_136495481.1">
    <property type="nucleotide sequence ID" value="NZ_CP046052.1"/>
</dbReference>
<keyword evidence="4 6" id="KW-0378">Hydrolase</keyword>
<dbReference type="OrthoDB" id="9801520at2"/>
<reference evidence="7 8" key="1">
    <citation type="submission" date="2019-11" db="EMBL/GenBank/DDBJ databases">
        <title>The genome sequence of Methylocystis heyeri.</title>
        <authorList>
            <person name="Oshkin I.Y."/>
            <person name="Miroshnikov K."/>
            <person name="Dedysh S.N."/>
        </authorList>
    </citation>
    <scope>NUCLEOTIDE SEQUENCE [LARGE SCALE GENOMIC DNA]</scope>
    <source>
        <strain evidence="7 8">H2</strain>
    </source>
</reference>
<keyword evidence="1 6" id="KW-0540">Nuclease</keyword>
<name>A0A6B8KFA5_9HYPH</name>
<dbReference type="KEGG" id="mhey:H2LOC_005540"/>
<comment type="similarity">
    <text evidence="6">Belongs to the vsr family.</text>
</comment>
<dbReference type="AlphaFoldDB" id="A0A6B8KFA5"/>
<dbReference type="Proteomes" id="UP000309061">
    <property type="component" value="Chromosome"/>
</dbReference>
<evidence type="ECO:0000256" key="2">
    <source>
        <dbReference type="ARBA" id="ARBA00022759"/>
    </source>
</evidence>
<keyword evidence="8" id="KW-1185">Reference proteome</keyword>
<dbReference type="EC" id="3.1.-.-" evidence="6"/>
<dbReference type="Gene3D" id="3.40.960.10">
    <property type="entry name" value="VSR Endonuclease"/>
    <property type="match status" value="1"/>
</dbReference>
<protein>
    <recommendedName>
        <fullName evidence="6">Very short patch repair endonuclease</fullName>
        <ecNumber evidence="6">3.1.-.-</ecNumber>
    </recommendedName>
</protein>
<dbReference type="GO" id="GO:0004519">
    <property type="term" value="F:endonuclease activity"/>
    <property type="evidence" value="ECO:0007669"/>
    <property type="project" value="UniProtKB-KW"/>
</dbReference>
<dbReference type="CDD" id="cd00221">
    <property type="entry name" value="Vsr"/>
    <property type="match status" value="1"/>
</dbReference>
<dbReference type="GO" id="GO:0016787">
    <property type="term" value="F:hydrolase activity"/>
    <property type="evidence" value="ECO:0007669"/>
    <property type="project" value="UniProtKB-KW"/>
</dbReference>
<keyword evidence="3 6" id="KW-0227">DNA damage</keyword>
<accession>A0A6B8KFA5</accession>
<evidence type="ECO:0000256" key="3">
    <source>
        <dbReference type="ARBA" id="ARBA00022763"/>
    </source>
</evidence>
<dbReference type="Pfam" id="PF03852">
    <property type="entry name" value="Vsr"/>
    <property type="match status" value="1"/>
</dbReference>
<dbReference type="SUPFAM" id="SSF52980">
    <property type="entry name" value="Restriction endonuclease-like"/>
    <property type="match status" value="1"/>
</dbReference>
<evidence type="ECO:0000256" key="5">
    <source>
        <dbReference type="ARBA" id="ARBA00023204"/>
    </source>
</evidence>
<dbReference type="REBASE" id="367966">
    <property type="entry name" value="V.MheH2ORF5535P"/>
</dbReference>
<proteinExistence type="inferred from homology"/>
<evidence type="ECO:0000256" key="1">
    <source>
        <dbReference type="ARBA" id="ARBA00022722"/>
    </source>
</evidence>